<comment type="caution">
    <text evidence="3">The sequence shown here is derived from an EMBL/GenBank/DDBJ whole genome shotgun (WGS) entry which is preliminary data.</text>
</comment>
<dbReference type="InterPro" id="IPR025154">
    <property type="entry name" value="Put_metallopeptidase_dom"/>
</dbReference>
<reference evidence="3" key="1">
    <citation type="submission" date="2022-10" db="EMBL/GenBank/DDBJ databases">
        <title>The WGS of Solirubrobacter phytolaccae KCTC 29190.</title>
        <authorList>
            <person name="Jiang Z."/>
        </authorList>
    </citation>
    <scope>NUCLEOTIDE SEQUENCE</scope>
    <source>
        <strain evidence="3">KCTC 29190</strain>
    </source>
</reference>
<dbReference type="InterPro" id="IPR018698">
    <property type="entry name" value="VWA-like_dom"/>
</dbReference>
<dbReference type="EMBL" id="JAPDDP010000055">
    <property type="protein sequence ID" value="MDA0183545.1"/>
    <property type="molecule type" value="Genomic_DNA"/>
</dbReference>
<keyword evidence="4" id="KW-1185">Reference proteome</keyword>
<feature type="domain" description="VWA-like" evidence="1">
    <location>
        <begin position="244"/>
        <end position="369"/>
    </location>
</feature>
<gene>
    <name evidence="3" type="ORF">OJ997_24765</name>
</gene>
<evidence type="ECO:0000313" key="3">
    <source>
        <dbReference type="EMBL" id="MDA0183545.1"/>
    </source>
</evidence>
<evidence type="ECO:0000259" key="1">
    <source>
        <dbReference type="Pfam" id="PF09967"/>
    </source>
</evidence>
<evidence type="ECO:0000313" key="4">
    <source>
        <dbReference type="Proteomes" id="UP001147653"/>
    </source>
</evidence>
<accession>A0A9X3SDD0</accession>
<sequence length="371" mass="39588">MIDAHKVAAARVAAAARLPYLASALFATTVRADPGSGTIGVDRAWTVRADPAVVEALPVDQLARLLIHLTAHVVRDHAGRADGLDRREHWNRAADAEINDDLEDAVPDVAPDRPEDLGCEPGRFAEHYYEAGAEGPRRWDCGSGADGRPDACEDGIGREQAALLRLGTAAEIHAQPPGTVPGGWQRWAESVLPSKVDWRRVLAAEVRAAVAAVSGMVDYSYRRPARRPHPDVLLPALVRPVPDVAIVVDTSGSMHDELLARALAEVEAVLKRAGLRRVRVLAVDTAVHAVRSVSRAAQVELAGGGGTDMGAGIEAAAVLRPRPSVVVVLTDGFTPWPDRPPRGIRVVVGLLSDGWHENPPEWARTVVIEGA</sequence>
<protein>
    <submittedName>
        <fullName evidence="3">VWA-like domain-containing protein</fullName>
    </submittedName>
</protein>
<evidence type="ECO:0000259" key="2">
    <source>
        <dbReference type="Pfam" id="PF13203"/>
    </source>
</evidence>
<dbReference type="InterPro" id="IPR036465">
    <property type="entry name" value="vWFA_dom_sf"/>
</dbReference>
<name>A0A9X3SDD0_9ACTN</name>
<proteinExistence type="predicted"/>
<dbReference type="Pfam" id="PF13203">
    <property type="entry name" value="DUF2201_N"/>
    <property type="match status" value="2"/>
</dbReference>
<dbReference type="AlphaFoldDB" id="A0A9X3SDD0"/>
<dbReference type="PANTHER" id="PTHR38730">
    <property type="entry name" value="SLL7028 PROTEIN"/>
    <property type="match status" value="1"/>
</dbReference>
<organism evidence="3 4">
    <name type="scientific">Solirubrobacter phytolaccae</name>
    <dbReference type="NCBI Taxonomy" id="1404360"/>
    <lineage>
        <taxon>Bacteria</taxon>
        <taxon>Bacillati</taxon>
        <taxon>Actinomycetota</taxon>
        <taxon>Thermoleophilia</taxon>
        <taxon>Solirubrobacterales</taxon>
        <taxon>Solirubrobacteraceae</taxon>
        <taxon>Solirubrobacter</taxon>
    </lineage>
</organism>
<feature type="domain" description="Putative metallopeptidase" evidence="2">
    <location>
        <begin position="5"/>
        <end position="105"/>
    </location>
</feature>
<dbReference type="PANTHER" id="PTHR38730:SF1">
    <property type="entry name" value="SLL7028 PROTEIN"/>
    <property type="match status" value="1"/>
</dbReference>
<dbReference type="Proteomes" id="UP001147653">
    <property type="component" value="Unassembled WGS sequence"/>
</dbReference>
<dbReference type="SUPFAM" id="SSF53300">
    <property type="entry name" value="vWA-like"/>
    <property type="match status" value="1"/>
</dbReference>
<dbReference type="Gene3D" id="3.40.50.410">
    <property type="entry name" value="von Willebrand factor, type A domain"/>
    <property type="match status" value="1"/>
</dbReference>
<feature type="domain" description="Putative metallopeptidase" evidence="2">
    <location>
        <begin position="135"/>
        <end position="235"/>
    </location>
</feature>
<dbReference type="RefSeq" id="WP_270027935.1">
    <property type="nucleotide sequence ID" value="NZ_JAPDDP010000055.1"/>
</dbReference>
<dbReference type="CDD" id="cd00198">
    <property type="entry name" value="vWFA"/>
    <property type="match status" value="1"/>
</dbReference>
<dbReference type="Pfam" id="PF09967">
    <property type="entry name" value="DUF2201"/>
    <property type="match status" value="1"/>
</dbReference>